<evidence type="ECO:0000313" key="1">
    <source>
        <dbReference type="EMBL" id="SDB93053.1"/>
    </source>
</evidence>
<dbReference type="Proteomes" id="UP000199086">
    <property type="component" value="Unassembled WGS sequence"/>
</dbReference>
<evidence type="ECO:0000313" key="2">
    <source>
        <dbReference type="Proteomes" id="UP000199086"/>
    </source>
</evidence>
<dbReference type="STRING" id="1577474.GA0111570_109100"/>
<name>A0A1G6HFW6_9ACTN</name>
<reference evidence="1 2" key="1">
    <citation type="submission" date="2016-06" db="EMBL/GenBank/DDBJ databases">
        <authorList>
            <person name="Olsen C.W."/>
            <person name="Carey S."/>
            <person name="Hinshaw L."/>
            <person name="Karasin A.I."/>
        </authorList>
    </citation>
    <scope>NUCLEOTIDE SEQUENCE [LARGE SCALE GENOMIC DNA]</scope>
    <source>
        <strain evidence="1 2">LZ-22</strain>
    </source>
</reference>
<proteinExistence type="predicted"/>
<gene>
    <name evidence="1" type="ORF">GA0111570_109100</name>
</gene>
<dbReference type="AlphaFoldDB" id="A0A1G6HFW6"/>
<accession>A0A1G6HFW6</accession>
<dbReference type="EMBL" id="FMYF01000009">
    <property type="protein sequence ID" value="SDB93053.1"/>
    <property type="molecule type" value="Genomic_DNA"/>
</dbReference>
<sequence>MAPCMVPTMRPLAMAVRDDPGTTELDRLRAPHVFGNLKVRPVRVRR</sequence>
<organism evidence="1 2">
    <name type="scientific">Raineyella antarctica</name>
    <dbReference type="NCBI Taxonomy" id="1577474"/>
    <lineage>
        <taxon>Bacteria</taxon>
        <taxon>Bacillati</taxon>
        <taxon>Actinomycetota</taxon>
        <taxon>Actinomycetes</taxon>
        <taxon>Propionibacteriales</taxon>
        <taxon>Propionibacteriaceae</taxon>
        <taxon>Raineyella</taxon>
    </lineage>
</organism>
<keyword evidence="2" id="KW-1185">Reference proteome</keyword>
<protein>
    <submittedName>
        <fullName evidence="1">Uncharacterized protein</fullName>
    </submittedName>
</protein>